<sequence length="570" mass="61139">MANAVVSKQFQAKAMTTAVPMDLENNDSDTYSDDERTSNSTIITSASAKIIGEKEDIMKNEVKGKTEESKLMSLSREDEDDEDNDDGEDELANSLLVSPDKLGPADRDLYEKLRQQEREEREEIERELREQEQSLTLHNTKPPNSVTGLTLSAGSTALPHSLALSHHAQQLRAREKEIHLAQERMLIKTERELDLSTTAGGGSIPPRSSSASSSPINNSSSNCETARGTTPNETISNGGGQRNLNIGSSGNSNPKQGNNKFNISTNVNRSPPATSLSNKNNANKPTNPGGDGSTTPGSNNGDVPQHLNKLNLPPTPEEFRAHLGLPGSAAAANNFLSSFPFGHPFAAAHAHLALGGHPLLGGRDIKGMMLDGGGLGGGNPLLGGGGGLPHHPSHPLVNPFHPILPNHSAFPSPPSPADRFGTPGGPGNPPNSNSVHGGHHPGAPSSSPPSSTRSPEVEDSMQPSPAPDDDDPNGENRSHNWTFEEQFKQLYELSDDPKRKEFLDDLFAFMQKRAIPTAQVPRIISALAHLCNYTLMIPLIVLLISCGSCMSGSYREENFFHKPWNEMGKN</sequence>
<evidence type="ECO:0000313" key="4">
    <source>
        <dbReference type="Proteomes" id="UP001283361"/>
    </source>
</evidence>
<accession>A0AAE1AQ05</accession>
<dbReference type="EMBL" id="JAWDGP010001483">
    <property type="protein sequence ID" value="KAK3791181.1"/>
    <property type="molecule type" value="Genomic_DNA"/>
</dbReference>
<name>A0AAE1AQ05_9GAST</name>
<proteinExistence type="predicted"/>
<feature type="region of interest" description="Disordered" evidence="1">
    <location>
        <begin position="383"/>
        <end position="479"/>
    </location>
</feature>
<feature type="compositionally biased region" description="Low complexity" evidence="1">
    <location>
        <begin position="430"/>
        <end position="454"/>
    </location>
</feature>
<reference evidence="3" key="1">
    <citation type="journal article" date="2023" name="G3 (Bethesda)">
        <title>A reference genome for the long-term kleptoplast-retaining sea slug Elysia crispata morphotype clarki.</title>
        <authorList>
            <person name="Eastman K.E."/>
            <person name="Pendleton A.L."/>
            <person name="Shaikh M.A."/>
            <person name="Suttiyut T."/>
            <person name="Ogas R."/>
            <person name="Tomko P."/>
            <person name="Gavelis G."/>
            <person name="Widhalm J.R."/>
            <person name="Wisecaver J.H."/>
        </authorList>
    </citation>
    <scope>NUCLEOTIDE SEQUENCE</scope>
    <source>
        <strain evidence="3">ECLA1</strain>
    </source>
</reference>
<dbReference type="AlphaFoldDB" id="A0AAE1AQ05"/>
<feature type="compositionally biased region" description="Basic and acidic residues" evidence="1">
    <location>
        <begin position="52"/>
        <end position="70"/>
    </location>
</feature>
<feature type="region of interest" description="Disordered" evidence="1">
    <location>
        <begin position="191"/>
        <end position="318"/>
    </location>
</feature>
<dbReference type="Proteomes" id="UP001283361">
    <property type="component" value="Unassembled WGS sequence"/>
</dbReference>
<gene>
    <name evidence="3" type="ORF">RRG08_025035</name>
</gene>
<keyword evidence="2" id="KW-0812">Transmembrane</keyword>
<evidence type="ECO:0000313" key="3">
    <source>
        <dbReference type="EMBL" id="KAK3791181.1"/>
    </source>
</evidence>
<protein>
    <submittedName>
        <fullName evidence="3">Uncharacterized protein</fullName>
    </submittedName>
</protein>
<feature type="region of interest" description="Disordered" evidence="1">
    <location>
        <begin position="52"/>
        <end position="149"/>
    </location>
</feature>
<dbReference type="InterPro" id="IPR036431">
    <property type="entry name" value="ARID_dom_sf"/>
</dbReference>
<organism evidence="3 4">
    <name type="scientific">Elysia crispata</name>
    <name type="common">lettuce slug</name>
    <dbReference type="NCBI Taxonomy" id="231223"/>
    <lineage>
        <taxon>Eukaryota</taxon>
        <taxon>Metazoa</taxon>
        <taxon>Spiralia</taxon>
        <taxon>Lophotrochozoa</taxon>
        <taxon>Mollusca</taxon>
        <taxon>Gastropoda</taxon>
        <taxon>Heterobranchia</taxon>
        <taxon>Euthyneura</taxon>
        <taxon>Panpulmonata</taxon>
        <taxon>Sacoglossa</taxon>
        <taxon>Placobranchoidea</taxon>
        <taxon>Plakobranchidae</taxon>
        <taxon>Elysia</taxon>
    </lineage>
</organism>
<dbReference type="Gene3D" id="1.10.150.60">
    <property type="entry name" value="ARID DNA-binding domain"/>
    <property type="match status" value="1"/>
</dbReference>
<feature type="transmembrane region" description="Helical" evidence="2">
    <location>
        <begin position="533"/>
        <end position="554"/>
    </location>
</feature>
<feature type="compositionally biased region" description="Polar residues" evidence="1">
    <location>
        <begin position="223"/>
        <end position="286"/>
    </location>
</feature>
<feature type="compositionally biased region" description="Low complexity" evidence="1">
    <location>
        <begin position="204"/>
        <end position="222"/>
    </location>
</feature>
<keyword evidence="4" id="KW-1185">Reference proteome</keyword>
<feature type="compositionally biased region" description="Polar residues" evidence="1">
    <location>
        <begin position="293"/>
        <end position="302"/>
    </location>
</feature>
<evidence type="ECO:0000256" key="2">
    <source>
        <dbReference type="SAM" id="Phobius"/>
    </source>
</evidence>
<feature type="compositionally biased region" description="Polar residues" evidence="1">
    <location>
        <begin position="134"/>
        <end position="149"/>
    </location>
</feature>
<dbReference type="SUPFAM" id="SSF46774">
    <property type="entry name" value="ARID-like"/>
    <property type="match status" value="1"/>
</dbReference>
<feature type="region of interest" description="Disordered" evidence="1">
    <location>
        <begin position="1"/>
        <end position="40"/>
    </location>
</feature>
<feature type="compositionally biased region" description="Polar residues" evidence="1">
    <location>
        <begin position="1"/>
        <end position="10"/>
    </location>
</feature>
<dbReference type="GO" id="GO:0003677">
    <property type="term" value="F:DNA binding"/>
    <property type="evidence" value="ECO:0007669"/>
    <property type="project" value="InterPro"/>
</dbReference>
<comment type="caution">
    <text evidence="3">The sequence shown here is derived from an EMBL/GenBank/DDBJ whole genome shotgun (WGS) entry which is preliminary data.</text>
</comment>
<feature type="compositionally biased region" description="Acidic residues" evidence="1">
    <location>
        <begin position="77"/>
        <end position="91"/>
    </location>
</feature>
<keyword evidence="2" id="KW-1133">Transmembrane helix</keyword>
<keyword evidence="2" id="KW-0472">Membrane</keyword>
<evidence type="ECO:0000256" key="1">
    <source>
        <dbReference type="SAM" id="MobiDB-lite"/>
    </source>
</evidence>
<feature type="compositionally biased region" description="Basic and acidic residues" evidence="1">
    <location>
        <begin position="103"/>
        <end position="132"/>
    </location>
</feature>